<reference evidence="6" key="1">
    <citation type="journal article" date="2022" name="G3 (Bethesda)">
        <title>High quality genome of the basidiomycete yeast Dioszegia hungarica PDD-24b-2 isolated from cloud water.</title>
        <authorList>
            <person name="Jarrige D."/>
            <person name="Haridas S."/>
            <person name="Bleykasten-Grosshans C."/>
            <person name="Joly M."/>
            <person name="Nadalig T."/>
            <person name="Sancelme M."/>
            <person name="Vuilleumier S."/>
            <person name="Grigoriev I.V."/>
            <person name="Amato P."/>
            <person name="Bringel F."/>
        </authorList>
    </citation>
    <scope>NUCLEOTIDE SEQUENCE</scope>
    <source>
        <strain evidence="6">PDD-24b-2</strain>
    </source>
</reference>
<organism evidence="6 7">
    <name type="scientific">Dioszegia hungarica</name>
    <dbReference type="NCBI Taxonomy" id="4972"/>
    <lineage>
        <taxon>Eukaryota</taxon>
        <taxon>Fungi</taxon>
        <taxon>Dikarya</taxon>
        <taxon>Basidiomycota</taxon>
        <taxon>Agaricomycotina</taxon>
        <taxon>Tremellomycetes</taxon>
        <taxon>Tremellales</taxon>
        <taxon>Bulleribasidiaceae</taxon>
        <taxon>Dioszegia</taxon>
    </lineage>
</organism>
<name>A0AA38LXG7_9TREE</name>
<dbReference type="AlphaFoldDB" id="A0AA38LXG7"/>
<dbReference type="PANTHER" id="PTHR10072">
    <property type="entry name" value="IRON-SULFUR CLUSTER ASSEMBLY PROTEIN"/>
    <property type="match status" value="1"/>
</dbReference>
<dbReference type="SUPFAM" id="SSF89360">
    <property type="entry name" value="HesB-like domain"/>
    <property type="match status" value="1"/>
</dbReference>
<evidence type="ECO:0000313" key="6">
    <source>
        <dbReference type="EMBL" id="KAI9637306.1"/>
    </source>
</evidence>
<evidence type="ECO:0000256" key="3">
    <source>
        <dbReference type="ARBA" id="ARBA00071673"/>
    </source>
</evidence>
<dbReference type="FunFam" id="2.60.300.12:FF:000001">
    <property type="entry name" value="Iron-binding protein IscA"/>
    <property type="match status" value="1"/>
</dbReference>
<comment type="similarity">
    <text evidence="1">Belongs to the HesB/IscA family.</text>
</comment>
<dbReference type="GO" id="GO:0051537">
    <property type="term" value="F:2 iron, 2 sulfur cluster binding"/>
    <property type="evidence" value="ECO:0007669"/>
    <property type="project" value="TreeGrafter"/>
</dbReference>
<comment type="caution">
    <text evidence="6">The sequence shown here is derived from an EMBL/GenBank/DDBJ whole genome shotgun (WGS) entry which is preliminary data.</text>
</comment>
<dbReference type="Pfam" id="PF01521">
    <property type="entry name" value="Fe-S_biosyn"/>
    <property type="match status" value="1"/>
</dbReference>
<dbReference type="GO" id="GO:0005739">
    <property type="term" value="C:mitochondrion"/>
    <property type="evidence" value="ECO:0007669"/>
    <property type="project" value="TreeGrafter"/>
</dbReference>
<dbReference type="GeneID" id="77731537"/>
<dbReference type="GO" id="GO:0016226">
    <property type="term" value="P:iron-sulfur cluster assembly"/>
    <property type="evidence" value="ECO:0007669"/>
    <property type="project" value="InterPro"/>
</dbReference>
<evidence type="ECO:0000259" key="5">
    <source>
        <dbReference type="Pfam" id="PF01521"/>
    </source>
</evidence>
<keyword evidence="7" id="KW-1185">Reference proteome</keyword>
<dbReference type="EMBL" id="JAKWFO010000004">
    <property type="protein sequence ID" value="KAI9637306.1"/>
    <property type="molecule type" value="Genomic_DNA"/>
</dbReference>
<feature type="region of interest" description="Disordered" evidence="4">
    <location>
        <begin position="83"/>
        <end position="108"/>
    </location>
</feature>
<protein>
    <recommendedName>
        <fullName evidence="3">Iron-sulfur assembly protein 1</fullName>
    </recommendedName>
</protein>
<comment type="function">
    <text evidence="2">Involved in the assembly of mitochondrial and cytoplasmic iron-sulfur proteins. Probably involved in the binding of an intermediate of Fe/S cluster assembly.</text>
</comment>
<proteinExistence type="inferred from homology"/>
<dbReference type="RefSeq" id="XP_052947083.1">
    <property type="nucleotide sequence ID" value="XM_053092332.1"/>
</dbReference>
<dbReference type="InterPro" id="IPR050322">
    <property type="entry name" value="Fe-S_cluster_asmbl/transfer"/>
</dbReference>
<evidence type="ECO:0000313" key="7">
    <source>
        <dbReference type="Proteomes" id="UP001164286"/>
    </source>
</evidence>
<dbReference type="InterPro" id="IPR017870">
    <property type="entry name" value="FeS_cluster_insertion_CS"/>
</dbReference>
<dbReference type="InterPro" id="IPR016092">
    <property type="entry name" value="ATAP"/>
</dbReference>
<gene>
    <name evidence="6" type="ORF">MKK02DRAFT_43229</name>
</gene>
<dbReference type="Gene3D" id="2.60.300.12">
    <property type="entry name" value="HesB-like domain"/>
    <property type="match status" value="1"/>
</dbReference>
<dbReference type="InterPro" id="IPR000361">
    <property type="entry name" value="ATAP_core_dom"/>
</dbReference>
<sequence length="229" mass="24355">MSSCIAGPSRSVFRHRLPLALVPTVLPSRPLPSAPRYFTASSTSRSDSRRQAYTLAQPISDSGGFEGIPAAAYVGNVETASIGKGKGKEVDPHAAPQPVAPPVPGAKPAVERKRVIKAKKAAITMTPAALDRLRALVSNPTPQLLRIGVKTRGCAGMAYHLDYVSPPGGKFDEVVEQDGVRVLIDSKALFSIIGSKMDWRDNRLSAGFVFDNPNIEDSCGCGESFNVRA</sequence>
<dbReference type="InterPro" id="IPR035903">
    <property type="entry name" value="HesB-like_dom_sf"/>
</dbReference>
<evidence type="ECO:0000256" key="2">
    <source>
        <dbReference type="ARBA" id="ARBA00054873"/>
    </source>
</evidence>
<evidence type="ECO:0000256" key="4">
    <source>
        <dbReference type="SAM" id="MobiDB-lite"/>
    </source>
</evidence>
<dbReference type="PANTHER" id="PTHR10072:SF41">
    <property type="entry name" value="IRON-SULFUR CLUSTER ASSEMBLY 1 HOMOLOG, MITOCHONDRIAL"/>
    <property type="match status" value="1"/>
</dbReference>
<dbReference type="NCBIfam" id="TIGR00049">
    <property type="entry name" value="iron-sulfur cluster assembly accessory protein"/>
    <property type="match status" value="1"/>
</dbReference>
<accession>A0AA38LXG7</accession>
<dbReference type="Proteomes" id="UP001164286">
    <property type="component" value="Unassembled WGS sequence"/>
</dbReference>
<evidence type="ECO:0000256" key="1">
    <source>
        <dbReference type="ARBA" id="ARBA00006718"/>
    </source>
</evidence>
<dbReference type="PROSITE" id="PS01152">
    <property type="entry name" value="HESB"/>
    <property type="match status" value="1"/>
</dbReference>
<feature type="domain" description="Core" evidence="5">
    <location>
        <begin position="123"/>
        <end position="223"/>
    </location>
</feature>